<dbReference type="Proteomes" id="UP000262802">
    <property type="component" value="Chromosome"/>
</dbReference>
<dbReference type="AlphaFoldDB" id="A0A3B7RDY1"/>
<evidence type="ECO:0000259" key="1">
    <source>
        <dbReference type="Pfam" id="PF13579"/>
    </source>
</evidence>
<organism evidence="2 3">
    <name type="scientific">Hymenobacter oligotrophus</name>
    <dbReference type="NCBI Taxonomy" id="2319843"/>
    <lineage>
        <taxon>Bacteria</taxon>
        <taxon>Pseudomonadati</taxon>
        <taxon>Bacteroidota</taxon>
        <taxon>Cytophagia</taxon>
        <taxon>Cytophagales</taxon>
        <taxon>Hymenobacteraceae</taxon>
        <taxon>Hymenobacter</taxon>
    </lineage>
</organism>
<gene>
    <name evidence="2" type="ORF">D3Y59_04795</name>
</gene>
<dbReference type="KEGG" id="hyh:D3Y59_04795"/>
<evidence type="ECO:0000313" key="2">
    <source>
        <dbReference type="EMBL" id="AYA38799.1"/>
    </source>
</evidence>
<dbReference type="Gene3D" id="3.40.50.2000">
    <property type="entry name" value="Glycogen Phosphorylase B"/>
    <property type="match status" value="2"/>
</dbReference>
<keyword evidence="2" id="KW-0808">Transferase</keyword>
<sequence>MASCVVASCSRLRSFQAASMRECVSVMVAQCRGKTAACCVRPRESSTFGLVHPSSRPAPVVLLASVLKPVDDTRMYEKFGRTLAEAGYAVHIAGRASKVGAPPAVIGLHPIFSGYRLSLGRLAAQWRYWQRLQQLQPDLVIAHAPELLPATLLWRWFEPKRAFVYDVRENYALNIRTQQVYRGWLKRLLANGVAAIEKAAMRRAAAVLLAERSYAEELGYLPRQHTLVLENKYVAPPNASLPAAARFPISLPPREQPLRLLFSGTLSTLTGVFDAIRFADQLRTVWPRLQLTIIGYCQQPAELQRLQQLASANHSWLTLIGGAEPVPHAAIVAAIGQHHLGLLPYQPHPSTWRCIPTKLYEYMANALPVLIPPNQLWATEIRRLSAGCVVLFDALLNADELEQLACALINEKYYPAGPAADALWQSEAPRLLAAVAAALPPPRAATSHLGAAL</sequence>
<name>A0A3B7RDY1_9BACT</name>
<dbReference type="SUPFAM" id="SSF53756">
    <property type="entry name" value="UDP-Glycosyltransferase/glycogen phosphorylase"/>
    <property type="match status" value="1"/>
</dbReference>
<reference evidence="2 3" key="1">
    <citation type="submission" date="2018-09" db="EMBL/GenBank/DDBJ databases">
        <title>Hymenobacter medium sp. nov., isolated from R2A medium.</title>
        <authorList>
            <person name="Yingchao G."/>
        </authorList>
    </citation>
    <scope>NUCLEOTIDE SEQUENCE [LARGE SCALE GENOMIC DNA]</scope>
    <source>
        <strain evidence="3">sh-6</strain>
    </source>
</reference>
<evidence type="ECO:0000313" key="3">
    <source>
        <dbReference type="Proteomes" id="UP000262802"/>
    </source>
</evidence>
<dbReference type="Pfam" id="PF13579">
    <property type="entry name" value="Glyco_trans_4_4"/>
    <property type="match status" value="1"/>
</dbReference>
<dbReference type="EMBL" id="CP032317">
    <property type="protein sequence ID" value="AYA38799.1"/>
    <property type="molecule type" value="Genomic_DNA"/>
</dbReference>
<proteinExistence type="predicted"/>
<accession>A0A3B7RDY1</accession>
<dbReference type="InterPro" id="IPR028098">
    <property type="entry name" value="Glyco_trans_4-like_N"/>
</dbReference>
<keyword evidence="3" id="KW-1185">Reference proteome</keyword>
<dbReference type="OrthoDB" id="925984at2"/>
<protein>
    <submittedName>
        <fullName evidence="2">Glycosyltransferase</fullName>
    </submittedName>
</protein>
<feature type="domain" description="Glycosyltransferase subfamily 4-like N-terminal" evidence="1">
    <location>
        <begin position="80"/>
        <end position="228"/>
    </location>
</feature>
<dbReference type="GO" id="GO:0016757">
    <property type="term" value="F:glycosyltransferase activity"/>
    <property type="evidence" value="ECO:0007669"/>
    <property type="project" value="UniProtKB-ARBA"/>
</dbReference>